<keyword evidence="6" id="KW-0472">Membrane</keyword>
<organism evidence="8 9">
    <name type="scientific">Actinocorallia herbida</name>
    <dbReference type="NCBI Taxonomy" id="58109"/>
    <lineage>
        <taxon>Bacteria</taxon>
        <taxon>Bacillati</taxon>
        <taxon>Actinomycetota</taxon>
        <taxon>Actinomycetes</taxon>
        <taxon>Streptosporangiales</taxon>
        <taxon>Thermomonosporaceae</taxon>
        <taxon>Actinocorallia</taxon>
    </lineage>
</organism>
<dbReference type="Gene3D" id="3.40.50.300">
    <property type="entry name" value="P-loop containing nucleotide triphosphate hydrolases"/>
    <property type="match status" value="1"/>
</dbReference>
<protein>
    <submittedName>
        <fullName evidence="8">Phosphonate transport system ATP-binding protein</fullName>
    </submittedName>
</protein>
<dbReference type="GO" id="GO:0016887">
    <property type="term" value="F:ATP hydrolysis activity"/>
    <property type="evidence" value="ECO:0007669"/>
    <property type="project" value="InterPro"/>
</dbReference>
<dbReference type="InterPro" id="IPR050086">
    <property type="entry name" value="MetN_ABC_transporter-like"/>
</dbReference>
<keyword evidence="4 8" id="KW-0067">ATP-binding</keyword>
<proteinExistence type="predicted"/>
<dbReference type="InterPro" id="IPR017871">
    <property type="entry name" value="ABC_transporter-like_CS"/>
</dbReference>
<keyword evidence="5" id="KW-1278">Translocase</keyword>
<evidence type="ECO:0000313" key="9">
    <source>
        <dbReference type="Proteomes" id="UP000272400"/>
    </source>
</evidence>
<dbReference type="PANTHER" id="PTHR43166">
    <property type="entry name" value="AMINO ACID IMPORT ATP-BINDING PROTEIN"/>
    <property type="match status" value="1"/>
</dbReference>
<keyword evidence="1" id="KW-0813">Transport</keyword>
<accession>A0A3N1D515</accession>
<dbReference type="Pfam" id="PF00005">
    <property type="entry name" value="ABC_tran"/>
    <property type="match status" value="1"/>
</dbReference>
<dbReference type="AlphaFoldDB" id="A0A3N1D515"/>
<evidence type="ECO:0000256" key="5">
    <source>
        <dbReference type="ARBA" id="ARBA00022967"/>
    </source>
</evidence>
<dbReference type="OrthoDB" id="4283894at2"/>
<dbReference type="InterPro" id="IPR003439">
    <property type="entry name" value="ABC_transporter-like_ATP-bd"/>
</dbReference>
<gene>
    <name evidence="8" type="ORF">EDD29_5830</name>
</gene>
<comment type="caution">
    <text evidence="8">The sequence shown here is derived from an EMBL/GenBank/DDBJ whole genome shotgun (WGS) entry which is preliminary data.</text>
</comment>
<dbReference type="RefSeq" id="WP_123667437.1">
    <property type="nucleotide sequence ID" value="NZ_RJKE01000001.1"/>
</dbReference>
<dbReference type="PROSITE" id="PS50893">
    <property type="entry name" value="ABC_TRANSPORTER_2"/>
    <property type="match status" value="1"/>
</dbReference>
<dbReference type="Proteomes" id="UP000272400">
    <property type="component" value="Unassembled WGS sequence"/>
</dbReference>
<evidence type="ECO:0000256" key="6">
    <source>
        <dbReference type="ARBA" id="ARBA00023136"/>
    </source>
</evidence>
<evidence type="ECO:0000256" key="3">
    <source>
        <dbReference type="ARBA" id="ARBA00022741"/>
    </source>
</evidence>
<dbReference type="PANTHER" id="PTHR43166:SF6">
    <property type="entry name" value="PHOSPHONATES IMPORT ATP-BINDING PROTEIN PHNC"/>
    <property type="match status" value="1"/>
</dbReference>
<dbReference type="InterPro" id="IPR003593">
    <property type="entry name" value="AAA+_ATPase"/>
</dbReference>
<evidence type="ECO:0000259" key="7">
    <source>
        <dbReference type="PROSITE" id="PS50893"/>
    </source>
</evidence>
<dbReference type="EMBL" id="RJKE01000001">
    <property type="protein sequence ID" value="ROO88168.1"/>
    <property type="molecule type" value="Genomic_DNA"/>
</dbReference>
<dbReference type="InterPro" id="IPR027417">
    <property type="entry name" value="P-loop_NTPase"/>
</dbReference>
<dbReference type="PROSITE" id="PS00211">
    <property type="entry name" value="ABC_TRANSPORTER_1"/>
    <property type="match status" value="1"/>
</dbReference>
<sequence length="242" mass="25088">MTLRVRGLRKEFGARTVLAGIDLDVAAGEFLAILGANGSGKSTALRCVVGLETPSAGEILVGGDGGAAMVFQKIHLVGRRSALDNVCAGALGSLPLHRSLTPALFPRTLRAEAMACLDRVGLADRAAEPAHRLSGGQQQRVAIARALCRRSALLLADEPVSALDPKAADQVVGLLAELARDGLAVAAVLHQPSLARKHADRIVGLLDGRVDLDAPAATVGDLDLDRLYAPDRATGPADQELP</sequence>
<keyword evidence="9" id="KW-1185">Reference proteome</keyword>
<feature type="domain" description="ABC transporter" evidence="7">
    <location>
        <begin position="3"/>
        <end position="232"/>
    </location>
</feature>
<evidence type="ECO:0000313" key="8">
    <source>
        <dbReference type="EMBL" id="ROO88168.1"/>
    </source>
</evidence>
<reference evidence="8 9" key="1">
    <citation type="submission" date="2018-11" db="EMBL/GenBank/DDBJ databases">
        <title>Sequencing the genomes of 1000 actinobacteria strains.</title>
        <authorList>
            <person name="Klenk H.-P."/>
        </authorList>
    </citation>
    <scope>NUCLEOTIDE SEQUENCE [LARGE SCALE GENOMIC DNA]</scope>
    <source>
        <strain evidence="8 9">DSM 44254</strain>
    </source>
</reference>
<name>A0A3N1D515_9ACTN</name>
<evidence type="ECO:0000256" key="4">
    <source>
        <dbReference type="ARBA" id="ARBA00022840"/>
    </source>
</evidence>
<keyword evidence="3" id="KW-0547">Nucleotide-binding</keyword>
<dbReference type="SUPFAM" id="SSF52540">
    <property type="entry name" value="P-loop containing nucleoside triphosphate hydrolases"/>
    <property type="match status" value="1"/>
</dbReference>
<evidence type="ECO:0000256" key="1">
    <source>
        <dbReference type="ARBA" id="ARBA00022448"/>
    </source>
</evidence>
<dbReference type="GO" id="GO:0005524">
    <property type="term" value="F:ATP binding"/>
    <property type="evidence" value="ECO:0007669"/>
    <property type="project" value="UniProtKB-KW"/>
</dbReference>
<keyword evidence="2" id="KW-1003">Cell membrane</keyword>
<dbReference type="SMART" id="SM00382">
    <property type="entry name" value="AAA"/>
    <property type="match status" value="1"/>
</dbReference>
<evidence type="ECO:0000256" key="2">
    <source>
        <dbReference type="ARBA" id="ARBA00022475"/>
    </source>
</evidence>